<evidence type="ECO:0000313" key="3">
    <source>
        <dbReference type="EMBL" id="KAI5075022.1"/>
    </source>
</evidence>
<dbReference type="Proteomes" id="UP000886520">
    <property type="component" value="Chromosome 10"/>
</dbReference>
<accession>A0A9D4ZIC8</accession>
<feature type="region of interest" description="Disordered" evidence="1">
    <location>
        <begin position="204"/>
        <end position="230"/>
    </location>
</feature>
<reference evidence="3" key="1">
    <citation type="submission" date="2021-01" db="EMBL/GenBank/DDBJ databases">
        <title>Adiantum capillus-veneris genome.</title>
        <authorList>
            <person name="Fang Y."/>
            <person name="Liao Q."/>
        </authorList>
    </citation>
    <scope>NUCLEOTIDE SEQUENCE</scope>
    <source>
        <strain evidence="3">H3</strain>
        <tissue evidence="3">Leaf</tissue>
    </source>
</reference>
<evidence type="ECO:0000256" key="2">
    <source>
        <dbReference type="SAM" id="Phobius"/>
    </source>
</evidence>
<dbReference type="OrthoDB" id="2017304at2759"/>
<evidence type="ECO:0000313" key="4">
    <source>
        <dbReference type="Proteomes" id="UP000886520"/>
    </source>
</evidence>
<name>A0A9D4ZIC8_ADICA</name>
<feature type="transmembrane region" description="Helical" evidence="2">
    <location>
        <begin position="33"/>
        <end position="52"/>
    </location>
</feature>
<keyword evidence="2" id="KW-0472">Membrane</keyword>
<feature type="compositionally biased region" description="Basic and acidic residues" evidence="1">
    <location>
        <begin position="207"/>
        <end position="224"/>
    </location>
</feature>
<gene>
    <name evidence="3" type="ORF">GOP47_0010983</name>
</gene>
<organism evidence="3 4">
    <name type="scientific">Adiantum capillus-veneris</name>
    <name type="common">Maidenhair fern</name>
    <dbReference type="NCBI Taxonomy" id="13818"/>
    <lineage>
        <taxon>Eukaryota</taxon>
        <taxon>Viridiplantae</taxon>
        <taxon>Streptophyta</taxon>
        <taxon>Embryophyta</taxon>
        <taxon>Tracheophyta</taxon>
        <taxon>Polypodiopsida</taxon>
        <taxon>Polypodiidae</taxon>
        <taxon>Polypodiales</taxon>
        <taxon>Pteridineae</taxon>
        <taxon>Pteridaceae</taxon>
        <taxon>Vittarioideae</taxon>
        <taxon>Adiantum</taxon>
    </lineage>
</organism>
<dbReference type="AlphaFoldDB" id="A0A9D4ZIC8"/>
<protein>
    <submittedName>
        <fullName evidence="3">Uncharacterized protein</fullName>
    </submittedName>
</protein>
<sequence>FPTFYHMGAETEGVMRARKRGCTSNIIHRFLRWLNYTVILASIITIICMLALRLVPTAWGWGFLSFSFLSITSAIVGLIATSSRGTCHSVNMFLLITSTCVQCSVFLLLITRPSAVLDKFKSNRSDYDGRILLKVDAALLLWIFCVQVVVLAMSCIMHYCEPVDYYEDLEGNPRATRRGSRRLSRVQEESIADAQAEAAKTAASEASRLHKEMKEKYSQKKEEAYDNVEI</sequence>
<feature type="transmembrane region" description="Helical" evidence="2">
    <location>
        <begin position="58"/>
        <end position="80"/>
    </location>
</feature>
<comment type="caution">
    <text evidence="3">The sequence shown here is derived from an EMBL/GenBank/DDBJ whole genome shotgun (WGS) entry which is preliminary data.</text>
</comment>
<keyword evidence="2" id="KW-1133">Transmembrane helix</keyword>
<dbReference type="EMBL" id="JABFUD020000010">
    <property type="protein sequence ID" value="KAI5075022.1"/>
    <property type="molecule type" value="Genomic_DNA"/>
</dbReference>
<feature type="transmembrane region" description="Helical" evidence="2">
    <location>
        <begin position="92"/>
        <end position="111"/>
    </location>
</feature>
<keyword evidence="4" id="KW-1185">Reference proteome</keyword>
<evidence type="ECO:0000256" key="1">
    <source>
        <dbReference type="SAM" id="MobiDB-lite"/>
    </source>
</evidence>
<keyword evidence="2" id="KW-0812">Transmembrane</keyword>
<dbReference type="PANTHER" id="PTHR39113:SF1">
    <property type="entry name" value="MEMBRANE LIPOPROTEIN"/>
    <property type="match status" value="1"/>
</dbReference>
<feature type="transmembrane region" description="Helical" evidence="2">
    <location>
        <begin position="131"/>
        <end position="152"/>
    </location>
</feature>
<dbReference type="PANTHER" id="PTHR39113">
    <property type="entry name" value="MEMBRANE LIPOPROTEIN-RELATED"/>
    <property type="match status" value="1"/>
</dbReference>
<proteinExistence type="predicted"/>
<feature type="non-terminal residue" evidence="3">
    <location>
        <position position="1"/>
    </location>
</feature>